<sequence>MYVFTKITVKRIILFPVITLVSLNLAAQDTTTINAGSDTTIVSTVAKAGSKLSGQIKDASTGKPLSGVSVRSGNYSASITNESGSFTLSVPSYTGVVTVSAPGYQTTDIALRGRTTLTVSLNGDDLNSVHDLAVLPFGSKPKTQTPYAVSSINTTGNWERSAETPDNYLQGQVSGLNVIRRSGTNGIGADLFLRGFSSLSTRNQPLIVVDGMIYDTNDYGTSLIGGHVVNPLSNIDLKDIDNITVIKDGGSLYGTKGANGIILISTARAKQLATHIDFAAYGGINSSPGNLPVLGVNDYRLYLSDVLQSAGMTNSQIQSQPYMNDTSNPEYHRYHYNTNWQNNVLGDSYSQNYFLKITGGDNIARYALSMGYLNNNGTIDNTVLNRYNTNFNADLNLSSKLTATTNLSFTNIEQQLKDQGRSFSTNPILLGLTKSPFLPGKQIADDGTESPNLADTDIFGRSNPFAVIENAQQSNKSYRFFGSTKFNYAISKIVSVSSLIGITYDKVRENSFMPRLGITPDTLGNAVAYSRLGSRVQRLFSLYNDTYLSYNKTFSGEHALSANLGLRFNNTDSEEDAALGFNSPTDDFVTVGTGVNALRSIGGDIGKSRWLNTYLNVDYAFNSKYLLSVNLAADGSSRFGSDIDEALTINGNKFAFLPSVAAGWLISSENFMASASNIDLLKLRASYSLSGNDDIGNYSARQYYVSQNLLGNQGIKRGNIANPSLKWETVKTANLGVDLALFNERINLSFDTYSRNTSDMLTALPLSTAVGFDYMLANNGSMKTNGYELGINSRVLNRNLKLDLGLNLGSYSNELTALPQNGQITEFGGATFISSVGQAANQFYGHRTNGVYATTAEAQASKTFIKSSGGGLTAVGAGDVRFVNTFDSAEDIAENRHVIDENDRQVIGNPNPDVFGSLTSRLGYKRFSVNALFTFSLGNDVYNGTRAILESVSSSMNQTVNVLNRWTYEGQVTDVPKASFNDPMGNSRFSDRWIEDGSYLRLRNLSVAYSLPIKPGFLKNATAYATGNNLFTVSRYLGYDPEFSASGSPLGQGVDVALEPQFRSVQLGIRVGL</sequence>
<dbReference type="Pfam" id="PF13715">
    <property type="entry name" value="CarbopepD_reg_2"/>
    <property type="match status" value="1"/>
</dbReference>
<dbReference type="SUPFAM" id="SSF56935">
    <property type="entry name" value="Porins"/>
    <property type="match status" value="1"/>
</dbReference>
<dbReference type="InterPro" id="IPR023996">
    <property type="entry name" value="TonB-dep_OMP_SusC/RagA"/>
</dbReference>
<feature type="domain" description="TonB-dependent receptor plug" evidence="9">
    <location>
        <begin position="142"/>
        <end position="261"/>
    </location>
</feature>
<evidence type="ECO:0000313" key="11">
    <source>
        <dbReference type="Proteomes" id="UP001597387"/>
    </source>
</evidence>
<evidence type="ECO:0000256" key="5">
    <source>
        <dbReference type="ARBA" id="ARBA00023136"/>
    </source>
</evidence>
<dbReference type="Pfam" id="PF07715">
    <property type="entry name" value="Plug"/>
    <property type="match status" value="1"/>
</dbReference>
<dbReference type="InterPro" id="IPR037066">
    <property type="entry name" value="Plug_dom_sf"/>
</dbReference>
<gene>
    <name evidence="10" type="ORF">ACFSJU_07025</name>
</gene>
<evidence type="ECO:0000256" key="3">
    <source>
        <dbReference type="ARBA" id="ARBA00022452"/>
    </source>
</evidence>
<dbReference type="InterPro" id="IPR008969">
    <property type="entry name" value="CarboxyPept-like_regulatory"/>
</dbReference>
<dbReference type="Gene3D" id="2.170.130.10">
    <property type="entry name" value="TonB-dependent receptor, plug domain"/>
    <property type="match status" value="1"/>
</dbReference>
<evidence type="ECO:0000256" key="4">
    <source>
        <dbReference type="ARBA" id="ARBA00022692"/>
    </source>
</evidence>
<dbReference type="SUPFAM" id="SSF49464">
    <property type="entry name" value="Carboxypeptidase regulatory domain-like"/>
    <property type="match status" value="1"/>
</dbReference>
<evidence type="ECO:0000313" key="10">
    <source>
        <dbReference type="EMBL" id="MFD2162140.1"/>
    </source>
</evidence>
<keyword evidence="5 7" id="KW-0472">Membrane</keyword>
<comment type="caution">
    <text evidence="10">The sequence shown here is derived from an EMBL/GenBank/DDBJ whole genome shotgun (WGS) entry which is preliminary data.</text>
</comment>
<evidence type="ECO:0000256" key="2">
    <source>
        <dbReference type="ARBA" id="ARBA00022448"/>
    </source>
</evidence>
<dbReference type="Gene3D" id="2.40.170.20">
    <property type="entry name" value="TonB-dependent receptor, beta-barrel domain"/>
    <property type="match status" value="1"/>
</dbReference>
<keyword evidence="11" id="KW-1185">Reference proteome</keyword>
<dbReference type="Proteomes" id="UP001597387">
    <property type="component" value="Unassembled WGS sequence"/>
</dbReference>
<comment type="subcellular location">
    <subcellularLocation>
        <location evidence="1 7">Cell outer membrane</location>
        <topology evidence="1 7">Multi-pass membrane protein</topology>
    </subcellularLocation>
</comment>
<organism evidence="10 11">
    <name type="scientific">Paradesertivirga mongoliensis</name>
    <dbReference type="NCBI Taxonomy" id="2100740"/>
    <lineage>
        <taxon>Bacteria</taxon>
        <taxon>Pseudomonadati</taxon>
        <taxon>Bacteroidota</taxon>
        <taxon>Sphingobacteriia</taxon>
        <taxon>Sphingobacteriales</taxon>
        <taxon>Sphingobacteriaceae</taxon>
        <taxon>Paradesertivirga</taxon>
    </lineage>
</organism>
<protein>
    <submittedName>
        <fullName evidence="10">SusC/RagA family TonB-linked outer membrane protein</fullName>
    </submittedName>
</protein>
<evidence type="ECO:0000256" key="8">
    <source>
        <dbReference type="SAM" id="SignalP"/>
    </source>
</evidence>
<dbReference type="Gene3D" id="2.60.40.1120">
    <property type="entry name" value="Carboxypeptidase-like, regulatory domain"/>
    <property type="match status" value="1"/>
</dbReference>
<feature type="signal peptide" evidence="8">
    <location>
        <begin position="1"/>
        <end position="26"/>
    </location>
</feature>
<dbReference type="InterPro" id="IPR036942">
    <property type="entry name" value="Beta-barrel_TonB_sf"/>
</dbReference>
<dbReference type="NCBIfam" id="TIGR04056">
    <property type="entry name" value="OMP_RagA_SusC"/>
    <property type="match status" value="1"/>
</dbReference>
<dbReference type="EMBL" id="JBHUHZ010000001">
    <property type="protein sequence ID" value="MFD2162140.1"/>
    <property type="molecule type" value="Genomic_DNA"/>
</dbReference>
<evidence type="ECO:0000256" key="1">
    <source>
        <dbReference type="ARBA" id="ARBA00004571"/>
    </source>
</evidence>
<evidence type="ECO:0000259" key="9">
    <source>
        <dbReference type="Pfam" id="PF07715"/>
    </source>
</evidence>
<keyword evidence="4 7" id="KW-0812">Transmembrane</keyword>
<keyword evidence="8" id="KW-0732">Signal</keyword>
<dbReference type="RefSeq" id="WP_255897793.1">
    <property type="nucleotide sequence ID" value="NZ_JAFMZO010000001.1"/>
</dbReference>
<dbReference type="InterPro" id="IPR039426">
    <property type="entry name" value="TonB-dep_rcpt-like"/>
</dbReference>
<name>A0ABW4ZJQ2_9SPHI</name>
<keyword evidence="6 7" id="KW-0998">Cell outer membrane</keyword>
<keyword evidence="2 7" id="KW-0813">Transport</keyword>
<evidence type="ECO:0000256" key="7">
    <source>
        <dbReference type="PROSITE-ProRule" id="PRU01360"/>
    </source>
</evidence>
<reference evidence="11" key="1">
    <citation type="journal article" date="2019" name="Int. J. Syst. Evol. Microbiol.">
        <title>The Global Catalogue of Microorganisms (GCM) 10K type strain sequencing project: providing services to taxonomists for standard genome sequencing and annotation.</title>
        <authorList>
            <consortium name="The Broad Institute Genomics Platform"/>
            <consortium name="The Broad Institute Genome Sequencing Center for Infectious Disease"/>
            <person name="Wu L."/>
            <person name="Ma J."/>
        </authorList>
    </citation>
    <scope>NUCLEOTIDE SEQUENCE [LARGE SCALE GENOMIC DNA]</scope>
    <source>
        <strain evidence="11">KCTC 42217</strain>
    </source>
</reference>
<evidence type="ECO:0000256" key="6">
    <source>
        <dbReference type="ARBA" id="ARBA00023237"/>
    </source>
</evidence>
<proteinExistence type="inferred from homology"/>
<feature type="chain" id="PRO_5045694125" evidence="8">
    <location>
        <begin position="27"/>
        <end position="1073"/>
    </location>
</feature>
<comment type="similarity">
    <text evidence="7">Belongs to the TonB-dependent receptor family.</text>
</comment>
<accession>A0ABW4ZJQ2</accession>
<keyword evidence="3 7" id="KW-1134">Transmembrane beta strand</keyword>
<dbReference type="PROSITE" id="PS52016">
    <property type="entry name" value="TONB_DEPENDENT_REC_3"/>
    <property type="match status" value="1"/>
</dbReference>
<dbReference type="InterPro" id="IPR012910">
    <property type="entry name" value="Plug_dom"/>
</dbReference>